<dbReference type="SUPFAM" id="SSF53098">
    <property type="entry name" value="Ribonuclease H-like"/>
    <property type="match status" value="1"/>
</dbReference>
<dbReference type="InterPro" id="IPR036397">
    <property type="entry name" value="RNaseH_sf"/>
</dbReference>
<feature type="compositionally biased region" description="Acidic residues" evidence="1">
    <location>
        <begin position="71"/>
        <end position="81"/>
    </location>
</feature>
<dbReference type="Proteomes" id="UP001209570">
    <property type="component" value="Unassembled WGS sequence"/>
</dbReference>
<dbReference type="EMBL" id="JAKCXM010002243">
    <property type="protein sequence ID" value="KAJ0390345.1"/>
    <property type="molecule type" value="Genomic_DNA"/>
</dbReference>
<feature type="region of interest" description="Disordered" evidence="1">
    <location>
        <begin position="71"/>
        <end position="90"/>
    </location>
</feature>
<dbReference type="PANTHER" id="PTHR48475:SF1">
    <property type="entry name" value="RNASE H TYPE-1 DOMAIN-CONTAINING PROTEIN"/>
    <property type="match status" value="1"/>
</dbReference>
<accession>A0AAD5Q2Q8</accession>
<proteinExistence type="predicted"/>
<evidence type="ECO:0000313" key="4">
    <source>
        <dbReference type="Proteomes" id="UP001209570"/>
    </source>
</evidence>
<dbReference type="InterPro" id="IPR012337">
    <property type="entry name" value="RNaseH-like_sf"/>
</dbReference>
<dbReference type="GO" id="GO:0003676">
    <property type="term" value="F:nucleic acid binding"/>
    <property type="evidence" value="ECO:0007669"/>
    <property type="project" value="InterPro"/>
</dbReference>
<dbReference type="CDD" id="cd09279">
    <property type="entry name" value="RNase_HI_like"/>
    <property type="match status" value="1"/>
</dbReference>
<gene>
    <name evidence="3" type="ORF">P43SY_010701</name>
</gene>
<dbReference type="InterPro" id="IPR002156">
    <property type="entry name" value="RNaseH_domain"/>
</dbReference>
<evidence type="ECO:0000259" key="2">
    <source>
        <dbReference type="Pfam" id="PF13456"/>
    </source>
</evidence>
<evidence type="ECO:0000256" key="1">
    <source>
        <dbReference type="SAM" id="MobiDB-lite"/>
    </source>
</evidence>
<keyword evidence="4" id="KW-1185">Reference proteome</keyword>
<dbReference type="AlphaFoldDB" id="A0AAD5Q2Q8"/>
<dbReference type="GO" id="GO:0004523">
    <property type="term" value="F:RNA-DNA hybrid ribonuclease activity"/>
    <property type="evidence" value="ECO:0007669"/>
    <property type="project" value="InterPro"/>
</dbReference>
<reference evidence="3" key="1">
    <citation type="submission" date="2021-12" db="EMBL/GenBank/DDBJ databases">
        <title>Prjna785345.</title>
        <authorList>
            <person name="Rujirawat T."/>
            <person name="Krajaejun T."/>
        </authorList>
    </citation>
    <scope>NUCLEOTIDE SEQUENCE</scope>
    <source>
        <strain evidence="3">Pi057C3</strain>
    </source>
</reference>
<sequence>MLTRRTPASEPAETDDRLIRLASMFKVVQQSPEQVDYDDSGARTFYCEGDDRVVLEELRHQLTELPELVADDQGPDIEAADVGEPGGTTPEQREQVLAKLRQHRSAFLGSGNTLPPPARGVHCGIEATEVAGQLVPPKASRTRAKPALHFDVLNSTRVSWAVTFDGSAKLKANVGSASFILWELPSWDPVEAGGVFLRGVTVNEAEYSGLLAGLERARDRGIRELVVVGDSRIAIEQCTGSMQCNQAHLQALLNRFRDLQAGFDRVDLVHVKRELNASADYLATKTLRTGLKATKAIKPAKAIKPTVTLPALA</sequence>
<feature type="domain" description="RNase H type-1" evidence="2">
    <location>
        <begin position="196"/>
        <end position="285"/>
    </location>
</feature>
<name>A0AAD5Q2Q8_PYTIN</name>
<organism evidence="3 4">
    <name type="scientific">Pythium insidiosum</name>
    <name type="common">Pythiosis disease agent</name>
    <dbReference type="NCBI Taxonomy" id="114742"/>
    <lineage>
        <taxon>Eukaryota</taxon>
        <taxon>Sar</taxon>
        <taxon>Stramenopiles</taxon>
        <taxon>Oomycota</taxon>
        <taxon>Peronosporomycetes</taxon>
        <taxon>Pythiales</taxon>
        <taxon>Pythiaceae</taxon>
        <taxon>Pythium</taxon>
    </lineage>
</organism>
<dbReference type="PANTHER" id="PTHR48475">
    <property type="entry name" value="RIBONUCLEASE H"/>
    <property type="match status" value="1"/>
</dbReference>
<comment type="caution">
    <text evidence="3">The sequence shown here is derived from an EMBL/GenBank/DDBJ whole genome shotgun (WGS) entry which is preliminary data.</text>
</comment>
<evidence type="ECO:0000313" key="3">
    <source>
        <dbReference type="EMBL" id="KAJ0390345.1"/>
    </source>
</evidence>
<dbReference type="Gene3D" id="3.30.420.10">
    <property type="entry name" value="Ribonuclease H-like superfamily/Ribonuclease H"/>
    <property type="match status" value="1"/>
</dbReference>
<dbReference type="Pfam" id="PF13456">
    <property type="entry name" value="RVT_3"/>
    <property type="match status" value="1"/>
</dbReference>
<protein>
    <recommendedName>
        <fullName evidence="2">RNase H type-1 domain-containing protein</fullName>
    </recommendedName>
</protein>